<evidence type="ECO:0000256" key="6">
    <source>
        <dbReference type="ARBA" id="ARBA00023118"/>
    </source>
</evidence>
<evidence type="ECO:0000256" key="10">
    <source>
        <dbReference type="HAMAP-Rule" id="MF_01470"/>
    </source>
</evidence>
<keyword evidence="5 10" id="KW-0460">Magnesium</keyword>
<dbReference type="EC" id="3.1.-.-" evidence="10"/>
<dbReference type="InterPro" id="IPR050646">
    <property type="entry name" value="Cas1"/>
</dbReference>
<keyword evidence="6 10" id="KW-0051">Antiviral defense</keyword>
<dbReference type="Gene3D" id="1.20.120.920">
    <property type="entry name" value="CRISPR-associated endonuclease Cas1, C-terminal domain"/>
    <property type="match status" value="1"/>
</dbReference>
<protein>
    <recommendedName>
        <fullName evidence="10">CRISPR-associated endonuclease Cas1</fullName>
        <ecNumber evidence="10">3.1.-.-</ecNumber>
    </recommendedName>
</protein>
<proteinExistence type="inferred from homology"/>
<gene>
    <name evidence="10 12" type="primary">cas1</name>
    <name evidence="11" type="ORF">CWC46_19890</name>
    <name evidence="12" type="ORF">Ser39006_019885</name>
</gene>
<dbReference type="GO" id="GO:0003677">
    <property type="term" value="F:DNA binding"/>
    <property type="evidence" value="ECO:0007669"/>
    <property type="project" value="UniProtKB-KW"/>
</dbReference>
<evidence type="ECO:0000256" key="3">
    <source>
        <dbReference type="ARBA" id="ARBA00022759"/>
    </source>
</evidence>
<reference evidence="12" key="2">
    <citation type="submission" date="2013-09" db="EMBL/GenBank/DDBJ databases">
        <authorList>
            <person name="Wang G."/>
            <person name="Yang Y."/>
            <person name="Su Y."/>
        </authorList>
    </citation>
    <scope>NUCLEOTIDE SEQUENCE</scope>
    <source>
        <strain evidence="12">ATCC 39006</strain>
    </source>
</reference>
<comment type="subunit">
    <text evidence="9 10">Homodimer, forms a heterotetramer with a Cas2 homodimer.</text>
</comment>
<evidence type="ECO:0000256" key="8">
    <source>
        <dbReference type="ARBA" id="ARBA00023211"/>
    </source>
</evidence>
<evidence type="ECO:0000313" key="14">
    <source>
        <dbReference type="Proteomes" id="UP000233778"/>
    </source>
</evidence>
<reference evidence="12 13" key="1">
    <citation type="journal article" date="2013" name="Genome Announc.">
        <title>Draft genome sequence of Serratia sp. strain ATCC 39006, a model bacterium for analysis of the biosynthesis and regulation of prodigiosin, a carbapenem, and gas vesicles.</title>
        <authorList>
            <person name="Fineran P.C."/>
            <person name="Iglesias Cans M.C."/>
            <person name="Ramsay J.P."/>
            <person name="Wilf N.M."/>
            <person name="Cossyleon D."/>
            <person name="McNeil M.B."/>
            <person name="Williamson N.R."/>
            <person name="Monson R.E."/>
            <person name="Becher S.A."/>
            <person name="Stanton J.A."/>
            <person name="Brugger K."/>
            <person name="Brown S.D."/>
            <person name="Salmond G.P."/>
        </authorList>
    </citation>
    <scope>NUCLEOTIDE SEQUENCE [LARGE SCALE GENOMIC DNA]</scope>
    <source>
        <strain evidence="12">ATCC 39006</strain>
        <strain evidence="13">ATCC 39006 / SC 11482</strain>
    </source>
</reference>
<keyword evidence="13" id="KW-1185">Reference proteome</keyword>
<sequence length="293" mass="33953">MTTLILDRPDYHLCLQDGLLHLSHPERNTRLFPLGDLERIVIGQGITLNSDLLLRLAENGIELIAVGRRGCAHLFNPQTPPNALRLLQYRVTLQEDSRAKLVMQLITARREGQNRVLKRLHAEPLPPLPAEIHHSLMLDEAHLSHHYWQAWHHALPDSGFQGRQRQPPCDPINALLSLSSTLEDQALIRPLLAEGFDINLGLHHSTGYRRHSLLLDIKELTRATLENHILDLWQQHQLTAEHFTHNDSACRLTRQGQQIFYTDWFSWLASRRQDLRRLARLCRHLLEREARHV</sequence>
<dbReference type="RefSeq" id="WP_021014796.1">
    <property type="nucleotide sequence ID" value="NZ_CP025084.1"/>
</dbReference>
<dbReference type="GO" id="GO:0043571">
    <property type="term" value="P:maintenance of CRISPR repeat elements"/>
    <property type="evidence" value="ECO:0007669"/>
    <property type="project" value="UniProtKB-UniRule"/>
</dbReference>
<feature type="binding site" evidence="10">
    <location>
        <position position="204"/>
    </location>
    <ligand>
        <name>Mn(2+)</name>
        <dbReference type="ChEBI" id="CHEBI:29035"/>
    </ligand>
</feature>
<dbReference type="Pfam" id="PF01867">
    <property type="entry name" value="Cas_Cas1"/>
    <property type="match status" value="1"/>
</dbReference>
<evidence type="ECO:0000256" key="7">
    <source>
        <dbReference type="ARBA" id="ARBA00023125"/>
    </source>
</evidence>
<keyword evidence="2 10" id="KW-0479">Metal-binding</keyword>
<comment type="similarity">
    <text evidence="10">Belongs to the CRISPR-associated endonuclease Cas1 family.</text>
</comment>
<comment type="cofactor">
    <cofactor evidence="10">
        <name>Mg(2+)</name>
        <dbReference type="ChEBI" id="CHEBI:18420"/>
    </cofactor>
    <cofactor evidence="10">
        <name>Mn(2+)</name>
        <dbReference type="ChEBI" id="CHEBI:29035"/>
    </cofactor>
</comment>
<dbReference type="InterPro" id="IPR042211">
    <property type="entry name" value="CRISPR-assoc_Cas1_N"/>
</dbReference>
<evidence type="ECO:0000313" key="12">
    <source>
        <dbReference type="EMBL" id="AUH06185.1"/>
    </source>
</evidence>
<evidence type="ECO:0000256" key="4">
    <source>
        <dbReference type="ARBA" id="ARBA00022801"/>
    </source>
</evidence>
<dbReference type="STRING" id="104623.Ser39006_01526"/>
<dbReference type="Gene3D" id="3.100.10.20">
    <property type="entry name" value="CRISPR-associated endonuclease Cas1, N-terminal domain"/>
    <property type="match status" value="1"/>
</dbReference>
<dbReference type="PANTHER" id="PTHR34353:SF2">
    <property type="entry name" value="CRISPR-ASSOCIATED ENDONUCLEASE CAS1 1"/>
    <property type="match status" value="1"/>
</dbReference>
<keyword evidence="3 10" id="KW-0255">Endonuclease</keyword>
<dbReference type="EMBL" id="CP025085">
    <property type="protein sequence ID" value="AUH01863.1"/>
    <property type="molecule type" value="Genomic_DNA"/>
</dbReference>
<evidence type="ECO:0000256" key="1">
    <source>
        <dbReference type="ARBA" id="ARBA00022722"/>
    </source>
</evidence>
<dbReference type="GO" id="GO:0051607">
    <property type="term" value="P:defense response to virus"/>
    <property type="evidence" value="ECO:0007669"/>
    <property type="project" value="UniProtKB-UniRule"/>
</dbReference>
<dbReference type="InterPro" id="IPR002729">
    <property type="entry name" value="CRISPR-assoc_Cas1"/>
</dbReference>
<dbReference type="OrthoDB" id="9793236at2"/>
<evidence type="ECO:0000256" key="9">
    <source>
        <dbReference type="ARBA" id="ARBA00038592"/>
    </source>
</evidence>
<dbReference type="Proteomes" id="UP000233778">
    <property type="component" value="Chromosome"/>
</dbReference>
<keyword evidence="1 10" id="KW-0540">Nuclease</keyword>
<comment type="function">
    <text evidence="10">CRISPR (clustered regularly interspaced short palindromic repeat), is an adaptive immune system that provides protection against mobile genetic elements (viruses, transposable elements and conjugative plasmids). CRISPR clusters contain spacers, sequences complementary to antecedent mobile elements, and target invading nucleic acids. CRISPR clusters are transcribed and processed into CRISPR RNA (crRNA). Acts as a dsDNA endonuclease. Involved in the integration of spacer DNA into the CRISPR cassette.</text>
</comment>
<organism evidence="12 13">
    <name type="scientific">Serratia sp. (strain ATCC 39006)</name>
    <name type="common">Prodigiosinella confusarubida</name>
    <dbReference type="NCBI Taxonomy" id="104623"/>
    <lineage>
        <taxon>Bacteria</taxon>
        <taxon>Pseudomonadati</taxon>
        <taxon>Pseudomonadota</taxon>
        <taxon>Gammaproteobacteria</taxon>
        <taxon>Enterobacterales</taxon>
        <taxon>Pectobacteriaceae</taxon>
        <taxon>Prodigiosinella</taxon>
    </lineage>
</organism>
<dbReference type="KEGG" id="serq:CWC46_19890"/>
<dbReference type="PANTHER" id="PTHR34353">
    <property type="entry name" value="CRISPR-ASSOCIATED ENDONUCLEASE CAS1 1"/>
    <property type="match status" value="1"/>
</dbReference>
<keyword evidence="4 10" id="KW-0378">Hydrolase</keyword>
<feature type="binding site" evidence="10">
    <location>
        <position position="140"/>
    </location>
    <ligand>
        <name>Mn(2+)</name>
        <dbReference type="ChEBI" id="CHEBI:29035"/>
    </ligand>
</feature>
<dbReference type="AlphaFoldDB" id="A0A2I5TBE0"/>
<dbReference type="EMBL" id="CP025084">
    <property type="protein sequence ID" value="AUH06185.1"/>
    <property type="molecule type" value="Genomic_DNA"/>
</dbReference>
<evidence type="ECO:0000256" key="5">
    <source>
        <dbReference type="ARBA" id="ARBA00022842"/>
    </source>
</evidence>
<dbReference type="Proteomes" id="UP000017700">
    <property type="component" value="Chromosome"/>
</dbReference>
<accession>A0A2I5TBE0</accession>
<dbReference type="GO" id="GO:0004519">
    <property type="term" value="F:endonuclease activity"/>
    <property type="evidence" value="ECO:0007669"/>
    <property type="project" value="UniProtKB-UniRule"/>
</dbReference>
<reference evidence="12" key="4">
    <citation type="submission" date="2017-11" db="EMBL/GenBank/DDBJ databases">
        <title>Complete genome sequence of Serratia sp. ATCC 39006.</title>
        <authorList>
            <person name="Hampton H.G."/>
            <person name="Jackson S.A."/>
            <person name="Jauregui R."/>
            <person name="Poulter G.T.M."/>
            <person name="Salmond G.P.C."/>
            <person name="Fineran P.C."/>
        </authorList>
    </citation>
    <scope>NUCLEOTIDE SEQUENCE</scope>
    <source>
        <strain evidence="12">ATCC 39006</strain>
    </source>
</reference>
<dbReference type="InterPro" id="IPR042206">
    <property type="entry name" value="CRISPR-assoc_Cas1_C"/>
</dbReference>
<name>A0A2I5TBE0_SERS3</name>
<dbReference type="HAMAP" id="MF_01470">
    <property type="entry name" value="Cas1"/>
    <property type="match status" value="1"/>
</dbReference>
<dbReference type="CDD" id="cd09634">
    <property type="entry name" value="Cas1_I-II-III"/>
    <property type="match status" value="1"/>
</dbReference>
<evidence type="ECO:0000313" key="13">
    <source>
        <dbReference type="Proteomes" id="UP000017700"/>
    </source>
</evidence>
<keyword evidence="8 10" id="KW-0464">Manganese</keyword>
<dbReference type="GO" id="GO:0016787">
    <property type="term" value="F:hydrolase activity"/>
    <property type="evidence" value="ECO:0007669"/>
    <property type="project" value="UniProtKB-KW"/>
</dbReference>
<dbReference type="KEGG" id="sera:Ser39006_019885"/>
<evidence type="ECO:0000313" key="11">
    <source>
        <dbReference type="EMBL" id="AUH01863.1"/>
    </source>
</evidence>
<reference evidence="11 14" key="3">
    <citation type="submission" date="2017-11" db="EMBL/GenBank/DDBJ databases">
        <title>Complete genome sequence of Serratia sp. ATCC 39006 LacA.</title>
        <authorList>
            <person name="Hampton H.G."/>
            <person name="Jackson S.A."/>
            <person name="Jauregui R."/>
            <person name="Poulter G.T.M."/>
            <person name="Salmond G.P.C."/>
            <person name="Fineran P.C."/>
        </authorList>
    </citation>
    <scope>NUCLEOTIDE SEQUENCE [LARGE SCALE GENOMIC DNA]</scope>
    <source>
        <strain evidence="11 14">ATCC 39006</strain>
    </source>
</reference>
<dbReference type="NCBIfam" id="TIGR00287">
    <property type="entry name" value="cas1"/>
    <property type="match status" value="1"/>
</dbReference>
<evidence type="ECO:0000256" key="2">
    <source>
        <dbReference type="ARBA" id="ARBA00022723"/>
    </source>
</evidence>
<feature type="binding site" evidence="10">
    <location>
        <position position="219"/>
    </location>
    <ligand>
        <name>Mn(2+)</name>
        <dbReference type="ChEBI" id="CHEBI:29035"/>
    </ligand>
</feature>
<keyword evidence="7 10" id="KW-0238">DNA-binding</keyword>
<dbReference type="GO" id="GO:0046872">
    <property type="term" value="F:metal ion binding"/>
    <property type="evidence" value="ECO:0007669"/>
    <property type="project" value="UniProtKB-UniRule"/>
</dbReference>